<dbReference type="EMBL" id="JAPJUH010000004">
    <property type="protein sequence ID" value="MCX3265953.1"/>
    <property type="molecule type" value="Genomic_DNA"/>
</dbReference>
<name>A0A9X3DII2_9SPHI</name>
<comment type="caution">
    <text evidence="1">The sequence shown here is derived from an EMBL/GenBank/DDBJ whole genome shotgun (WGS) entry which is preliminary data.</text>
</comment>
<evidence type="ECO:0000313" key="2">
    <source>
        <dbReference type="Proteomes" id="UP001142592"/>
    </source>
</evidence>
<organism evidence="1 2">
    <name type="scientific">Pedobacter agri</name>
    <dbReference type="NCBI Taxonomy" id="454586"/>
    <lineage>
        <taxon>Bacteria</taxon>
        <taxon>Pseudomonadati</taxon>
        <taxon>Bacteroidota</taxon>
        <taxon>Sphingobacteriia</taxon>
        <taxon>Sphingobacteriales</taxon>
        <taxon>Sphingobacteriaceae</taxon>
        <taxon>Pedobacter</taxon>
    </lineage>
</organism>
<reference evidence="1" key="1">
    <citation type="submission" date="2022-11" db="EMBL/GenBank/DDBJ databases">
        <authorList>
            <person name="Graham C."/>
            <person name="Newman J.D."/>
        </authorList>
    </citation>
    <scope>NUCLEOTIDE SEQUENCE</scope>
    <source>
        <strain evidence="1">DSM 19486</strain>
    </source>
</reference>
<protein>
    <submittedName>
        <fullName evidence="1">Uncharacterized protein</fullName>
    </submittedName>
</protein>
<keyword evidence="2" id="KW-1185">Reference proteome</keyword>
<evidence type="ECO:0000313" key="1">
    <source>
        <dbReference type="EMBL" id="MCX3265953.1"/>
    </source>
</evidence>
<gene>
    <name evidence="1" type="ORF">OQZ29_14440</name>
</gene>
<accession>A0A9X3DII2</accession>
<dbReference type="AlphaFoldDB" id="A0A9X3DII2"/>
<sequence length="122" mass="14372">MFSYYGNHGLGDSSRIPIANHNVLYQIDLSSYIEDKRGNTYNIDNFVVTDDFVYGTLEGLPEEGKTAYFVFDLKLSRIENFENETAFNAYLISKGLNKNVKYQDFSYYYDQYWSGWRFFLLP</sequence>
<dbReference type="Proteomes" id="UP001142592">
    <property type="component" value="Unassembled WGS sequence"/>
</dbReference>
<proteinExistence type="predicted"/>
<dbReference type="RefSeq" id="WP_029204295.1">
    <property type="nucleotide sequence ID" value="NZ_JAPJUH010000004.1"/>
</dbReference>